<feature type="compositionally biased region" description="Low complexity" evidence="1">
    <location>
        <begin position="509"/>
        <end position="538"/>
    </location>
</feature>
<evidence type="ECO:0000313" key="3">
    <source>
        <dbReference type="EMBL" id="PLW21707.1"/>
    </source>
</evidence>
<feature type="region of interest" description="Disordered" evidence="1">
    <location>
        <begin position="88"/>
        <end position="184"/>
    </location>
</feature>
<accession>A0A2N5SES3</accession>
<dbReference type="EMBL" id="PGCI01000682">
    <property type="protein sequence ID" value="PLW21707.1"/>
    <property type="molecule type" value="Genomic_DNA"/>
</dbReference>
<evidence type="ECO:0000256" key="1">
    <source>
        <dbReference type="SAM" id="MobiDB-lite"/>
    </source>
</evidence>
<dbReference type="EMBL" id="PGCJ01001009">
    <property type="protein sequence ID" value="PLW11694.1"/>
    <property type="molecule type" value="Genomic_DNA"/>
</dbReference>
<feature type="region of interest" description="Disordered" evidence="1">
    <location>
        <begin position="482"/>
        <end position="591"/>
    </location>
</feature>
<dbReference type="STRING" id="200324.A0A2N5SES3"/>
<evidence type="ECO:0000313" key="5">
    <source>
        <dbReference type="Proteomes" id="UP000235392"/>
    </source>
</evidence>
<feature type="compositionally biased region" description="Low complexity" evidence="1">
    <location>
        <begin position="157"/>
        <end position="172"/>
    </location>
</feature>
<keyword evidence="4" id="KW-1185">Reference proteome</keyword>
<reference evidence="4 5" key="1">
    <citation type="submission" date="2017-11" db="EMBL/GenBank/DDBJ databases">
        <title>De novo assembly and phasing of dikaryotic genomes from two isolates of Puccinia coronata f. sp. avenae, the causal agent of oat crown rust.</title>
        <authorList>
            <person name="Miller M.E."/>
            <person name="Zhang Y."/>
            <person name="Omidvar V."/>
            <person name="Sperschneider J."/>
            <person name="Schwessinger B."/>
            <person name="Raley C."/>
            <person name="Palmer J.M."/>
            <person name="Garnica D."/>
            <person name="Upadhyaya N."/>
            <person name="Rathjen J."/>
            <person name="Taylor J.M."/>
            <person name="Park R.F."/>
            <person name="Dodds P.N."/>
            <person name="Hirsch C.D."/>
            <person name="Kianian S.F."/>
            <person name="Figueroa M."/>
        </authorList>
    </citation>
    <scope>NUCLEOTIDE SEQUENCE [LARGE SCALE GENOMIC DNA]</scope>
    <source>
        <strain evidence="2">12NC29</strain>
        <strain evidence="3">12SD80</strain>
    </source>
</reference>
<dbReference type="OrthoDB" id="2504465at2759"/>
<feature type="compositionally biased region" description="Polar residues" evidence="1">
    <location>
        <begin position="308"/>
        <end position="332"/>
    </location>
</feature>
<gene>
    <name evidence="2" type="ORF">PCANC_18469</name>
    <name evidence="3" type="ORF">PCASD_16694</name>
</gene>
<sequence>MPKTPTLQEIQSMPYHALQAEAAKHAIRRNLGANKLREALKLLLGSNPDPSGIPQQWFIAAAKPGPINPKPAVVPAARPTKTNARITAAQNKLPQKQAPRPPPRATRARTQGPPVAAAPPSAAPQSASQAPPQAIPGRPSPTASGTTRPSPVPSPRPLHAAPAPRPLAPLASTSRLTQGPTRVSSSGLVAKLIKVINTAPDTIHHAAVPPSEYLNPLSTPETQQLPDALRREARRLGLTRNLPTPDIDFLCYLIRDALMELNSSHFISCIFRASKTPIEKTPWPFPPSPNHPVHTTSFNNAGFARSPVNPSIPWNPSAPTQSPPHTQAANPTRPQPRQAPTASPSLASSAQPGQAASTRPPASNPPSPQRVSMRPASPQRLVSTPPSGMLNPPVLRSPNVPQIPARANNATQISPPRSLGSLGPGRLHRLRAEAVATQAAAATEVFDHDFSDDSEDEAMSRRFVESMLSGCDPSFLEELAVPVTPSRRKRNAIESPVSAPNKKAKHTQSPAAPSGTTSGAAADVPMTSAGSSSPSDDSLPVKPMKLFPSAKKAPAALQAPPLPSSSPMGPPSQPTLYGTEQHYGNTTGSRFGEALRGFDSLLPSPFRKSKARADHP</sequence>
<protein>
    <submittedName>
        <fullName evidence="2">Uncharacterized protein</fullName>
    </submittedName>
</protein>
<feature type="compositionally biased region" description="Polar residues" evidence="1">
    <location>
        <begin position="173"/>
        <end position="184"/>
    </location>
</feature>
<feature type="compositionally biased region" description="Low complexity" evidence="1">
    <location>
        <begin position="108"/>
        <end position="136"/>
    </location>
</feature>
<dbReference type="Proteomes" id="UP000235392">
    <property type="component" value="Unassembled WGS sequence"/>
</dbReference>
<feature type="compositionally biased region" description="Polar residues" evidence="1">
    <location>
        <begin position="575"/>
        <end position="589"/>
    </location>
</feature>
<dbReference type="AlphaFoldDB" id="A0A2N5SES3"/>
<comment type="caution">
    <text evidence="2">The sequence shown here is derived from an EMBL/GenBank/DDBJ whole genome shotgun (WGS) entry which is preliminary data.</text>
</comment>
<proteinExistence type="predicted"/>
<organism evidence="2 4">
    <name type="scientific">Puccinia coronata f. sp. avenae</name>
    <dbReference type="NCBI Taxonomy" id="200324"/>
    <lineage>
        <taxon>Eukaryota</taxon>
        <taxon>Fungi</taxon>
        <taxon>Dikarya</taxon>
        <taxon>Basidiomycota</taxon>
        <taxon>Pucciniomycotina</taxon>
        <taxon>Pucciniomycetes</taxon>
        <taxon>Pucciniales</taxon>
        <taxon>Pucciniaceae</taxon>
        <taxon>Puccinia</taxon>
    </lineage>
</organism>
<feature type="compositionally biased region" description="Low complexity" evidence="1">
    <location>
        <begin position="338"/>
        <end position="357"/>
    </location>
</feature>
<feature type="region of interest" description="Disordered" evidence="1">
    <location>
        <begin position="284"/>
        <end position="402"/>
    </location>
</feature>
<name>A0A2N5SES3_9BASI</name>
<evidence type="ECO:0000313" key="2">
    <source>
        <dbReference type="EMBL" id="PLW11694.1"/>
    </source>
</evidence>
<dbReference type="Proteomes" id="UP000235388">
    <property type="component" value="Unassembled WGS sequence"/>
</dbReference>
<feature type="compositionally biased region" description="Low complexity" evidence="1">
    <location>
        <begin position="548"/>
        <end position="559"/>
    </location>
</feature>
<feature type="compositionally biased region" description="Pro residues" evidence="1">
    <location>
        <begin position="560"/>
        <end position="573"/>
    </location>
</feature>
<evidence type="ECO:0000313" key="4">
    <source>
        <dbReference type="Proteomes" id="UP000235388"/>
    </source>
</evidence>